<accession>A0A4Q2DIK2</accession>
<proteinExistence type="predicted"/>
<evidence type="ECO:0000256" key="4">
    <source>
        <dbReference type="ARBA" id="ARBA00023136"/>
    </source>
</evidence>
<dbReference type="InterPro" id="IPR044878">
    <property type="entry name" value="UbiA_sf"/>
</dbReference>
<feature type="transmembrane region" description="Helical" evidence="5">
    <location>
        <begin position="266"/>
        <end position="285"/>
    </location>
</feature>
<gene>
    <name evidence="7" type="ORF">EST38_g6038</name>
</gene>
<feature type="transmembrane region" description="Helical" evidence="5">
    <location>
        <begin position="291"/>
        <end position="309"/>
    </location>
</feature>
<evidence type="ECO:0000256" key="1">
    <source>
        <dbReference type="ARBA" id="ARBA00004141"/>
    </source>
</evidence>
<sequence>MSIPLPPFVSFLDSFLFSFLLPTMSHSTRFSRSYPLPSLASARLVPRVNAFSKSVGYHLETIFLFTKSDIKTTLVPITIFALGTAPVCRSSPIENTLKAVFWLWSVLLQFNLINQTVLPEEDAENKPWRPIPSGRITLRNAIILRWLSIPLCAMLSSYFGTATLVSCILFTFFASLYNFCDGDKNGFVKNLINGFGSCSLALGTTLVAACDTASAPLSETLHWKNFPELTIFFFVIITTIHAQDFQDVDGDREVGRNTIPMIIPEISRISMPIVLPLWSVIIVALCHPPSWLAAVFVGLSMVIGFRFLLMRRVQDDKFSYILYNVWLSLTIVHMGLYKRQAPQTISWAMEPSMPPFLSNNLTRQLGVC</sequence>
<feature type="transmembrane region" description="Helical" evidence="5">
    <location>
        <begin position="158"/>
        <end position="179"/>
    </location>
</feature>
<feature type="transmembrane region" description="Helical" evidence="5">
    <location>
        <begin position="321"/>
        <end position="337"/>
    </location>
</feature>
<dbReference type="EMBL" id="SDEE01000181">
    <property type="protein sequence ID" value="RXW19820.1"/>
    <property type="molecule type" value="Genomic_DNA"/>
</dbReference>
<evidence type="ECO:0000256" key="5">
    <source>
        <dbReference type="SAM" id="Phobius"/>
    </source>
</evidence>
<reference evidence="7 8" key="1">
    <citation type="submission" date="2019-01" db="EMBL/GenBank/DDBJ databases">
        <title>Draft genome sequence of Psathyrella aberdarensis IHI B618.</title>
        <authorList>
            <person name="Buettner E."/>
            <person name="Kellner H."/>
        </authorList>
    </citation>
    <scope>NUCLEOTIDE SEQUENCE [LARGE SCALE GENOMIC DNA]</scope>
    <source>
        <strain evidence="7 8">IHI B618</strain>
    </source>
</reference>
<dbReference type="InterPro" id="IPR050475">
    <property type="entry name" value="Prenyltransferase_related"/>
</dbReference>
<keyword evidence="2 5" id="KW-0812">Transmembrane</keyword>
<name>A0A4Q2DIK2_9AGAR</name>
<dbReference type="OrthoDB" id="434972at2759"/>
<feature type="signal peptide" evidence="6">
    <location>
        <begin position="1"/>
        <end position="27"/>
    </location>
</feature>
<dbReference type="GO" id="GO:0016020">
    <property type="term" value="C:membrane"/>
    <property type="evidence" value="ECO:0007669"/>
    <property type="project" value="UniProtKB-SubCell"/>
</dbReference>
<dbReference type="PANTHER" id="PTHR42723:SF1">
    <property type="entry name" value="CHLOROPHYLL SYNTHASE, CHLOROPLASTIC"/>
    <property type="match status" value="1"/>
</dbReference>
<evidence type="ECO:0000313" key="7">
    <source>
        <dbReference type="EMBL" id="RXW19820.1"/>
    </source>
</evidence>
<dbReference type="PANTHER" id="PTHR42723">
    <property type="entry name" value="CHLOROPHYLL SYNTHASE"/>
    <property type="match status" value="1"/>
</dbReference>
<evidence type="ECO:0000313" key="8">
    <source>
        <dbReference type="Proteomes" id="UP000290288"/>
    </source>
</evidence>
<protein>
    <submittedName>
        <fullName evidence="7">Uncharacterized protein</fullName>
    </submittedName>
</protein>
<keyword evidence="3 5" id="KW-1133">Transmembrane helix</keyword>
<organism evidence="7 8">
    <name type="scientific">Candolleomyces aberdarensis</name>
    <dbReference type="NCBI Taxonomy" id="2316362"/>
    <lineage>
        <taxon>Eukaryota</taxon>
        <taxon>Fungi</taxon>
        <taxon>Dikarya</taxon>
        <taxon>Basidiomycota</taxon>
        <taxon>Agaricomycotina</taxon>
        <taxon>Agaricomycetes</taxon>
        <taxon>Agaricomycetidae</taxon>
        <taxon>Agaricales</taxon>
        <taxon>Agaricineae</taxon>
        <taxon>Psathyrellaceae</taxon>
        <taxon>Candolleomyces</taxon>
    </lineage>
</organism>
<keyword evidence="8" id="KW-1185">Reference proteome</keyword>
<evidence type="ECO:0000256" key="6">
    <source>
        <dbReference type="SAM" id="SignalP"/>
    </source>
</evidence>
<dbReference type="STRING" id="2316362.A0A4Q2DIK2"/>
<dbReference type="Proteomes" id="UP000290288">
    <property type="component" value="Unassembled WGS sequence"/>
</dbReference>
<dbReference type="Pfam" id="PF01040">
    <property type="entry name" value="UbiA"/>
    <property type="match status" value="1"/>
</dbReference>
<keyword evidence="4 5" id="KW-0472">Membrane</keyword>
<keyword evidence="6" id="KW-0732">Signal</keyword>
<dbReference type="Gene3D" id="1.10.357.140">
    <property type="entry name" value="UbiA prenyltransferase"/>
    <property type="match status" value="1"/>
</dbReference>
<dbReference type="InterPro" id="IPR000537">
    <property type="entry name" value="UbiA_prenyltransferase"/>
</dbReference>
<evidence type="ECO:0000256" key="2">
    <source>
        <dbReference type="ARBA" id="ARBA00022692"/>
    </source>
</evidence>
<dbReference type="AlphaFoldDB" id="A0A4Q2DIK2"/>
<dbReference type="GO" id="GO:0016765">
    <property type="term" value="F:transferase activity, transferring alkyl or aryl (other than methyl) groups"/>
    <property type="evidence" value="ECO:0007669"/>
    <property type="project" value="InterPro"/>
</dbReference>
<dbReference type="CDD" id="cd13965">
    <property type="entry name" value="PT_UbiA_3"/>
    <property type="match status" value="1"/>
</dbReference>
<comment type="caution">
    <text evidence="7">The sequence shown here is derived from an EMBL/GenBank/DDBJ whole genome shotgun (WGS) entry which is preliminary data.</text>
</comment>
<comment type="subcellular location">
    <subcellularLocation>
        <location evidence="1">Membrane</location>
        <topology evidence="1">Multi-pass membrane protein</topology>
    </subcellularLocation>
</comment>
<feature type="chain" id="PRO_5020227177" evidence="6">
    <location>
        <begin position="28"/>
        <end position="368"/>
    </location>
</feature>
<evidence type="ECO:0000256" key="3">
    <source>
        <dbReference type="ARBA" id="ARBA00022989"/>
    </source>
</evidence>